<dbReference type="InterPro" id="IPR004210">
    <property type="entry name" value="BESS_motif"/>
</dbReference>
<accession>A0AAV0WFQ8</accession>
<evidence type="ECO:0000313" key="5">
    <source>
        <dbReference type="Proteomes" id="UP001160148"/>
    </source>
</evidence>
<evidence type="ECO:0000313" key="4">
    <source>
        <dbReference type="EMBL" id="CAI6354508.1"/>
    </source>
</evidence>
<evidence type="ECO:0000259" key="3">
    <source>
        <dbReference type="PROSITE" id="PS51031"/>
    </source>
</evidence>
<evidence type="ECO:0000256" key="2">
    <source>
        <dbReference type="SAM" id="MobiDB-lite"/>
    </source>
</evidence>
<comment type="caution">
    <text evidence="4">The sequence shown here is derived from an EMBL/GenBank/DDBJ whole genome shotgun (WGS) entry which is preliminary data.</text>
</comment>
<reference evidence="4 5" key="1">
    <citation type="submission" date="2023-01" db="EMBL/GenBank/DDBJ databases">
        <authorList>
            <person name="Whitehead M."/>
        </authorList>
    </citation>
    <scope>NUCLEOTIDE SEQUENCE [LARGE SCALE GENOMIC DNA]</scope>
</reference>
<gene>
    <name evidence="4" type="ORF">MEUPH1_LOCUS10498</name>
</gene>
<evidence type="ECO:0000256" key="1">
    <source>
        <dbReference type="PROSITE-ProRule" id="PRU00371"/>
    </source>
</evidence>
<comment type="subcellular location">
    <subcellularLocation>
        <location evidence="1">Nucleus</location>
    </subcellularLocation>
</comment>
<keyword evidence="5" id="KW-1185">Reference proteome</keyword>
<dbReference type="PROSITE" id="PS51031">
    <property type="entry name" value="BESS"/>
    <property type="match status" value="1"/>
</dbReference>
<name>A0AAV0WFQ8_9HEMI</name>
<sequence length="256" mass="28157">MKTPASGSGRNKKAYYLADAMQFSIPFIKTLVPPSTGNLPEKPQDETTDETIENTEICDGLTNSSYSDQSSELQPPPLPTSPTLEAPFLSPSASPASPVLSQEINHPEEQFSSRNKKNLKFKNKSAVAADNCVAEYFKAKKARLEANLVTNSYNSENKEALKMFLLSLMPEVEHFSKDQIKLFKRKIFSVIDEISSQSSSTFSSPSTTSFPSTHTSQSTTSYTSGSTPSNALEYYSNFSGTVENYDEECESSFTPL</sequence>
<organism evidence="4 5">
    <name type="scientific">Macrosiphum euphorbiae</name>
    <name type="common">potato aphid</name>
    <dbReference type="NCBI Taxonomy" id="13131"/>
    <lineage>
        <taxon>Eukaryota</taxon>
        <taxon>Metazoa</taxon>
        <taxon>Ecdysozoa</taxon>
        <taxon>Arthropoda</taxon>
        <taxon>Hexapoda</taxon>
        <taxon>Insecta</taxon>
        <taxon>Pterygota</taxon>
        <taxon>Neoptera</taxon>
        <taxon>Paraneoptera</taxon>
        <taxon>Hemiptera</taxon>
        <taxon>Sternorrhyncha</taxon>
        <taxon>Aphidomorpha</taxon>
        <taxon>Aphidoidea</taxon>
        <taxon>Aphididae</taxon>
        <taxon>Macrosiphini</taxon>
        <taxon>Macrosiphum</taxon>
    </lineage>
</organism>
<protein>
    <recommendedName>
        <fullName evidence="3">BESS domain-containing protein</fullName>
    </recommendedName>
</protein>
<dbReference type="AlphaFoldDB" id="A0AAV0WFQ8"/>
<dbReference type="Proteomes" id="UP001160148">
    <property type="component" value="Unassembled WGS sequence"/>
</dbReference>
<dbReference type="GO" id="GO:0003677">
    <property type="term" value="F:DNA binding"/>
    <property type="evidence" value="ECO:0007669"/>
    <property type="project" value="InterPro"/>
</dbReference>
<dbReference type="EMBL" id="CARXXK010000002">
    <property type="protein sequence ID" value="CAI6354508.1"/>
    <property type="molecule type" value="Genomic_DNA"/>
</dbReference>
<dbReference type="GO" id="GO:0005634">
    <property type="term" value="C:nucleus"/>
    <property type="evidence" value="ECO:0007669"/>
    <property type="project" value="UniProtKB-SubCell"/>
</dbReference>
<keyword evidence="1" id="KW-0539">Nucleus</keyword>
<feature type="region of interest" description="Disordered" evidence="2">
    <location>
        <begin position="197"/>
        <end position="229"/>
    </location>
</feature>
<feature type="region of interest" description="Disordered" evidence="2">
    <location>
        <begin position="31"/>
        <end position="100"/>
    </location>
</feature>
<proteinExistence type="predicted"/>
<feature type="compositionally biased region" description="Low complexity" evidence="2">
    <location>
        <begin position="81"/>
        <end position="100"/>
    </location>
</feature>
<feature type="domain" description="BESS" evidence="3">
    <location>
        <begin position="158"/>
        <end position="197"/>
    </location>
</feature>